<proteinExistence type="predicted"/>
<protein>
    <submittedName>
        <fullName evidence="2">Chromosome partition protein Smc</fullName>
    </submittedName>
</protein>
<gene>
    <name evidence="2" type="primary">smc_1</name>
    <name evidence="2" type="ORF">CLPUN_19420</name>
</gene>
<dbReference type="STRING" id="29367.CLPUN_19420"/>
<dbReference type="Proteomes" id="UP000190890">
    <property type="component" value="Unassembled WGS sequence"/>
</dbReference>
<feature type="coiled-coil region" evidence="1">
    <location>
        <begin position="420"/>
        <end position="607"/>
    </location>
</feature>
<name>A0A1S8TKM5_9CLOT</name>
<keyword evidence="1" id="KW-0175">Coiled coil</keyword>
<dbReference type="PANTHER" id="PTHR23159">
    <property type="entry name" value="CENTROSOMAL PROTEIN 2"/>
    <property type="match status" value="1"/>
</dbReference>
<evidence type="ECO:0000313" key="3">
    <source>
        <dbReference type="Proteomes" id="UP000190890"/>
    </source>
</evidence>
<dbReference type="PANTHER" id="PTHR23159:SF31">
    <property type="entry name" value="CENTROSOME-ASSOCIATED PROTEIN CEP250 ISOFORM X1"/>
    <property type="match status" value="1"/>
</dbReference>
<dbReference type="EMBL" id="LZZM01000127">
    <property type="protein sequence ID" value="OOM78333.1"/>
    <property type="molecule type" value="Genomic_DNA"/>
</dbReference>
<comment type="caution">
    <text evidence="2">The sequence shown here is derived from an EMBL/GenBank/DDBJ whole genome shotgun (WGS) entry which is preliminary data.</text>
</comment>
<feature type="coiled-coil region" evidence="1">
    <location>
        <begin position="1046"/>
        <end position="1091"/>
    </location>
</feature>
<dbReference type="RefSeq" id="WP_077847103.1">
    <property type="nucleotide sequence ID" value="NZ_LZZM01000127.1"/>
</dbReference>
<feature type="coiled-coil region" evidence="1">
    <location>
        <begin position="935"/>
        <end position="1021"/>
    </location>
</feature>
<feature type="coiled-coil region" evidence="1">
    <location>
        <begin position="1193"/>
        <end position="1220"/>
    </location>
</feature>
<evidence type="ECO:0000313" key="2">
    <source>
        <dbReference type="EMBL" id="OOM78333.1"/>
    </source>
</evidence>
<evidence type="ECO:0000256" key="1">
    <source>
        <dbReference type="SAM" id="Coils"/>
    </source>
</evidence>
<accession>A0A1S8TKM5</accession>
<reference evidence="2 3" key="1">
    <citation type="submission" date="2016-05" db="EMBL/GenBank/DDBJ databases">
        <title>Microbial solvent formation.</title>
        <authorList>
            <person name="Poehlein A."/>
            <person name="Montoya Solano J.D."/>
            <person name="Flitsch S."/>
            <person name="Krabben P."/>
            <person name="Duerre P."/>
            <person name="Daniel R."/>
        </authorList>
    </citation>
    <scope>NUCLEOTIDE SEQUENCE [LARGE SCALE GENOMIC DNA]</scope>
    <source>
        <strain evidence="2 3">DSM 2619</strain>
    </source>
</reference>
<feature type="coiled-coil region" evidence="1">
    <location>
        <begin position="739"/>
        <end position="827"/>
    </location>
</feature>
<sequence length="1478" mass="175050">MPAISKIRFTNVVYENGQKRYNDDIFQFDGENGAILIENGGGKTVFIQAAIQAILPNQELADRKIKNTLMLENNSAHIAIEWIISERPRRYALTAVTLFMNKGSVDALKYVYEYEEKDDETIEKLPFKVKNANGNYRPANKDEMEDYYSNMSKNRINAKVFKIKREYNRYIEDKFKIIPKEWERIATINGAEGGVESFFDACKTMGQLIDNLLIPTVEEALAGGGTKEFAETFEKQREHFKEYNQLKARIDESRQVENQVGMYMDHYKEYDEINNKVIETKEELKALYGLAKKDQNLNYEKLSKINREIRDVSENGKNLKQKEASYNLAFLEKDMQLKSGIFKIKEDEYNKLLNRKLEKDKRYSNLKILKFKNEIKQEEELAELNKVQIDSLDKDEEVVDIKDELRVNACEIRGYYLEEEDKLSKQIQFIEGQINNANLEITEKEVLLQEKLKNEKTLEKNKSSLEGQSKIIEEDIEKIKKEILSDKRQENIEDKIIEWKNISSELEKKIFNDQKNKSELNNEEIQVKNSLYNKREEYDGLKLQSIELESKLNKLREEEEVLVRRLKEFQNSFYGIETLHSKEVVIIDQLENFLEKARENKEKAILEERISYRWLDDYKESEYYTADAAIEKWLISWRNQFDYIESGTIYIQRAAKNNELSEKIYLDKFPYWAISLVVSEKEKAKLNEKLSKSLDKLTNPVIVLDEKEAREIITGNKEFNRDNIFVPAPWKDNISQNFFETYRKEIDIKAEEIKKQREEKENEYIITDALLKDLKKFYLENSYEEFSNMKKLLEEVNSNKNLAEGTIKQFEKRLEDITIELKKIDGELLNCREGKSDLEKKLEKANEYFIKNNKNKKFIIDIKKLKNEIEILEIEIQKIQSDIKYKQDFVEGLKIDLNEADYNKRIISEREFYDETKANTPKSSNKSIGALVQFRKNLKDRLDNKQKNRKSIENELGERIKRIKSLNGDLENYKNELDFDIDDSFNDVISEDELKRLIKEIRELKKILETKKGEYDKARDSYKDGENTYKVKMNDYNEIYEKIIMFDKALEEVEEILNNEKKVLEEKSHKLQAEEKRLNEEKTELDEVTKKLEFCNAGYPFLNEAIKEIELNEEIKNNFSYKRKEMVDKISNHLTKVQKQSDAKFEETKEQREKFLNFCENKILDVKLKKMAVDGVNYRKSYKDIIEWQNIMSERINRTIELLERDMREHDEEMKQFINHLHSYLVIMAQELKAIPKKTKIKIEENWKEIYLFSVPDWNEKDGKLELYNHINWILKKLEGEEYRDENGVENQEKVKKSIEKWLQSKQLIPIVMNHKKITIKCRKVTNDGKMSSMPFSWEESNSWSGGEKWSKNMALFLGILNYVAEKRKQIIPLKSHYRTVIVDNPFGKASSDHVLDPVFFIAEQLGFQIIALTAHAEGKFIRTYFPIVYSCKLRSSEKGNSQIITNEREIKKAFLKDADSEKLERLGQTNQIMMFES</sequence>
<dbReference type="OrthoDB" id="9815057at2"/>
<feature type="coiled-coil region" evidence="1">
    <location>
        <begin position="855"/>
        <end position="882"/>
    </location>
</feature>
<organism evidence="2 3">
    <name type="scientific">Clostridium puniceum</name>
    <dbReference type="NCBI Taxonomy" id="29367"/>
    <lineage>
        <taxon>Bacteria</taxon>
        <taxon>Bacillati</taxon>
        <taxon>Bacillota</taxon>
        <taxon>Clostridia</taxon>
        <taxon>Eubacteriales</taxon>
        <taxon>Clostridiaceae</taxon>
        <taxon>Clostridium</taxon>
    </lineage>
</organism>
<keyword evidence="3" id="KW-1185">Reference proteome</keyword>